<evidence type="ECO:0000313" key="4">
    <source>
        <dbReference type="Proteomes" id="UP000321518"/>
    </source>
</evidence>
<proteinExistence type="predicted"/>
<dbReference type="EMBL" id="BJWK01000009">
    <property type="protein sequence ID" value="GEM09845.1"/>
    <property type="molecule type" value="Genomic_DNA"/>
</dbReference>
<evidence type="ECO:0000256" key="2">
    <source>
        <dbReference type="SAM" id="Phobius"/>
    </source>
</evidence>
<reference evidence="3 4" key="1">
    <citation type="submission" date="2019-07" db="EMBL/GenBank/DDBJ databases">
        <title>Rhodotorula toruloides NBRC10032 genome sequencing.</title>
        <authorList>
            <person name="Shida Y."/>
            <person name="Takaku H."/>
            <person name="Ogasawara W."/>
            <person name="Mori K."/>
        </authorList>
    </citation>
    <scope>NUCLEOTIDE SEQUENCE [LARGE SCALE GENOMIC DNA]</scope>
    <source>
        <strain evidence="3 4">NBRC10032</strain>
    </source>
</reference>
<organism evidence="3 4">
    <name type="scientific">Rhodotorula toruloides</name>
    <name type="common">Yeast</name>
    <name type="synonym">Rhodosporidium toruloides</name>
    <dbReference type="NCBI Taxonomy" id="5286"/>
    <lineage>
        <taxon>Eukaryota</taxon>
        <taxon>Fungi</taxon>
        <taxon>Dikarya</taxon>
        <taxon>Basidiomycota</taxon>
        <taxon>Pucciniomycotina</taxon>
        <taxon>Microbotryomycetes</taxon>
        <taxon>Sporidiobolales</taxon>
        <taxon>Sporidiobolaceae</taxon>
        <taxon>Rhodotorula</taxon>
    </lineage>
</organism>
<evidence type="ECO:0000256" key="1">
    <source>
        <dbReference type="SAM" id="MobiDB-lite"/>
    </source>
</evidence>
<feature type="region of interest" description="Disordered" evidence="1">
    <location>
        <begin position="222"/>
        <end position="241"/>
    </location>
</feature>
<evidence type="ECO:0000313" key="3">
    <source>
        <dbReference type="EMBL" id="GEM09845.1"/>
    </source>
</evidence>
<feature type="compositionally biased region" description="Pro residues" evidence="1">
    <location>
        <begin position="29"/>
        <end position="42"/>
    </location>
</feature>
<name>A0A511KIW3_RHOTO</name>
<accession>A0A511KIW3</accession>
<feature type="transmembrane region" description="Helical" evidence="2">
    <location>
        <begin position="66"/>
        <end position="88"/>
    </location>
</feature>
<protein>
    <submittedName>
        <fullName evidence="3">Peroxisomal membrane anchor protein</fullName>
    </submittedName>
</protein>
<keyword evidence="2" id="KW-0812">Transmembrane</keyword>
<keyword evidence="2" id="KW-1133">Transmembrane helix</keyword>
<feature type="compositionally biased region" description="Low complexity" evidence="1">
    <location>
        <begin position="222"/>
        <end position="239"/>
    </location>
</feature>
<feature type="region of interest" description="Disordered" evidence="1">
    <location>
        <begin position="1"/>
        <end position="42"/>
    </location>
</feature>
<sequence length="326" mass="34601">MSDALKPPTEPTESAISAAPAPTASTDSAPPPTSPQPAPVPPRTYSQLPIYVPPPAYAPNSTVPTFIRTLSILLFVGGTLGAAVAWVYKSIVYPRLVVALKARSRLFTLHESAYVKLYNALRSFTGSASIARLGGAEAIEYRRKLREEQAAKAVVSEEEAVSAGDDGKEEEKQSLLAADKAEGEVEDGAEQSTASLPPLPQLLEPVKSSLSNLRTDIKSASPSALSASSAHSSSNPSNLVQPQGTLMRSLVTFNEYLDSETYSASTFHTYRAYGAYGSTGTSTATGERKALQEVTHSFKAEIRSLKGALLNRRNFAVPRAEVATSA</sequence>
<dbReference type="AlphaFoldDB" id="A0A511KIW3"/>
<dbReference type="OrthoDB" id="441517at2759"/>
<keyword evidence="2" id="KW-0472">Membrane</keyword>
<dbReference type="Proteomes" id="UP000321518">
    <property type="component" value="Unassembled WGS sequence"/>
</dbReference>
<feature type="region of interest" description="Disordered" evidence="1">
    <location>
        <begin position="179"/>
        <end position="201"/>
    </location>
</feature>
<feature type="compositionally biased region" description="Low complexity" evidence="1">
    <location>
        <begin position="11"/>
        <end position="28"/>
    </location>
</feature>
<comment type="caution">
    <text evidence="3">The sequence shown here is derived from an EMBL/GenBank/DDBJ whole genome shotgun (WGS) entry which is preliminary data.</text>
</comment>
<gene>
    <name evidence="3" type="ORF">Rt10032_c09g3862</name>
</gene>